<evidence type="ECO:0000256" key="2">
    <source>
        <dbReference type="ARBA" id="ARBA00022692"/>
    </source>
</evidence>
<evidence type="ECO:0000256" key="1">
    <source>
        <dbReference type="ARBA" id="ARBA00004141"/>
    </source>
</evidence>
<dbReference type="PANTHER" id="PTHR36460">
    <property type="entry name" value="UPF0132 DOMAIN PROTEIN (AFU_ORTHOLOGUE AFUA_3G10255)"/>
    <property type="match status" value="1"/>
</dbReference>
<dbReference type="EMBL" id="KB932202">
    <property type="protein sequence ID" value="KCV72042.1"/>
    <property type="molecule type" value="Genomic_DNA"/>
</dbReference>
<feature type="transmembrane region" description="Helical" evidence="6">
    <location>
        <begin position="201"/>
        <end position="222"/>
    </location>
</feature>
<evidence type="ECO:0000313" key="7">
    <source>
        <dbReference type="EMBL" id="KCV72042.1"/>
    </source>
</evidence>
<accession>A0A058ZEZ1</accession>
<keyword evidence="8" id="KW-1185">Reference proteome</keyword>
<feature type="transmembrane region" description="Helical" evidence="6">
    <location>
        <begin position="167"/>
        <end position="189"/>
    </location>
</feature>
<reference evidence="7" key="1">
    <citation type="submission" date="2013-04" db="EMBL/GenBank/DDBJ databases">
        <title>The Genome Sequence of Fonticula alba ATCC 38817.</title>
        <authorList>
            <consortium name="The Broad Institute Genomics Platform"/>
            <person name="Russ C."/>
            <person name="Cuomo C."/>
            <person name="Burger G."/>
            <person name="Gray M.W."/>
            <person name="Holland P.W.H."/>
            <person name="King N."/>
            <person name="Lang F.B.F."/>
            <person name="Roger A.J."/>
            <person name="Ruiz-Trillo I."/>
            <person name="Brown M."/>
            <person name="Walker B."/>
            <person name="Young S."/>
            <person name="Zeng Q."/>
            <person name="Gargeya S."/>
            <person name="Fitzgerald M."/>
            <person name="Haas B."/>
            <person name="Abouelleil A."/>
            <person name="Allen A.W."/>
            <person name="Alvarado L."/>
            <person name="Arachchi H.M."/>
            <person name="Berlin A.M."/>
            <person name="Chapman S.B."/>
            <person name="Gainer-Dewar J."/>
            <person name="Goldberg J."/>
            <person name="Griggs A."/>
            <person name="Gujja S."/>
            <person name="Hansen M."/>
            <person name="Howarth C."/>
            <person name="Imamovic A."/>
            <person name="Ireland A."/>
            <person name="Larimer J."/>
            <person name="McCowan C."/>
            <person name="Murphy C."/>
            <person name="Pearson M."/>
            <person name="Poon T.W."/>
            <person name="Priest M."/>
            <person name="Roberts A."/>
            <person name="Saif S."/>
            <person name="Shea T."/>
            <person name="Sisk P."/>
            <person name="Sykes S."/>
            <person name="Wortman J."/>
            <person name="Nusbaum C."/>
            <person name="Birren B."/>
        </authorList>
    </citation>
    <scope>NUCLEOTIDE SEQUENCE [LARGE SCALE GENOMIC DNA]</scope>
    <source>
        <strain evidence="7">ATCC 38817</strain>
    </source>
</reference>
<proteinExistence type="predicted"/>
<feature type="region of interest" description="Disordered" evidence="5">
    <location>
        <begin position="95"/>
        <end position="140"/>
    </location>
</feature>
<feature type="transmembrane region" description="Helical" evidence="6">
    <location>
        <begin position="228"/>
        <end position="248"/>
    </location>
</feature>
<evidence type="ECO:0000256" key="6">
    <source>
        <dbReference type="SAM" id="Phobius"/>
    </source>
</evidence>
<dbReference type="RefSeq" id="XP_009493620.1">
    <property type="nucleotide sequence ID" value="XM_009495345.1"/>
</dbReference>
<evidence type="ECO:0000256" key="5">
    <source>
        <dbReference type="SAM" id="MobiDB-lite"/>
    </source>
</evidence>
<dbReference type="InterPro" id="IPR036028">
    <property type="entry name" value="SH3-like_dom_sf"/>
</dbReference>
<dbReference type="GO" id="GO:0016020">
    <property type="term" value="C:membrane"/>
    <property type="evidence" value="ECO:0007669"/>
    <property type="project" value="UniProtKB-SubCell"/>
</dbReference>
<keyword evidence="2 6" id="KW-0812">Transmembrane</keyword>
<evidence type="ECO:0000256" key="3">
    <source>
        <dbReference type="ARBA" id="ARBA00022989"/>
    </source>
</evidence>
<dbReference type="OrthoDB" id="5546837at2759"/>
<evidence type="ECO:0008006" key="9">
    <source>
        <dbReference type="Google" id="ProtNLM"/>
    </source>
</evidence>
<evidence type="ECO:0000256" key="4">
    <source>
        <dbReference type="ARBA" id="ARBA00023136"/>
    </source>
</evidence>
<sequence>MDSQFLTVSADFSSTQPDELPLTKGTMLKVLSQSTTPGDIRILCKDELGRIGLVYPYMCESQPEQQESHDHTMYNVPQTAAADNLAEETLIRVPLPADTPSPRPHGPGGRPLSSLSQPRNSPIYMPGPEGAPPAMPPAAAAPASSAATVPTWIADDESTEARLPLPIPLATLLVYFPFGVFGALFFLLLETKNDFIRYHAWQCMIISGALLVLQVIFIWTFIGSVIIAALQGATILVLGVVCMVGSMVTPVRTRVEVPGVSNLARTMLRKDNKPVISKKDQERQAGGQ</sequence>
<keyword evidence="3 6" id="KW-1133">Transmembrane helix</keyword>
<keyword evidence="4 6" id="KW-0472">Membrane</keyword>
<dbReference type="PANTHER" id="PTHR36460:SF1">
    <property type="entry name" value="UPF0132 DOMAIN PROTEIN (AFU_ORTHOLOGUE AFUA_3G10255)"/>
    <property type="match status" value="1"/>
</dbReference>
<gene>
    <name evidence="7" type="ORF">H696_01450</name>
</gene>
<dbReference type="SUPFAM" id="SSF50044">
    <property type="entry name" value="SH3-domain"/>
    <property type="match status" value="1"/>
</dbReference>
<dbReference type="AlphaFoldDB" id="A0A058ZEZ1"/>
<comment type="subcellular location">
    <subcellularLocation>
        <location evidence="1">Membrane</location>
        <topology evidence="1">Multi-pass membrane protein</topology>
    </subcellularLocation>
</comment>
<organism evidence="7">
    <name type="scientific">Fonticula alba</name>
    <name type="common">Slime mold</name>
    <dbReference type="NCBI Taxonomy" id="691883"/>
    <lineage>
        <taxon>Eukaryota</taxon>
        <taxon>Rotosphaerida</taxon>
        <taxon>Fonticulaceae</taxon>
        <taxon>Fonticula</taxon>
    </lineage>
</organism>
<name>A0A058ZEZ1_FONAL</name>
<dbReference type="STRING" id="691883.A0A058ZEZ1"/>
<dbReference type="Proteomes" id="UP000030693">
    <property type="component" value="Unassembled WGS sequence"/>
</dbReference>
<evidence type="ECO:0000313" key="8">
    <source>
        <dbReference type="Proteomes" id="UP000030693"/>
    </source>
</evidence>
<dbReference type="GeneID" id="20526175"/>
<protein>
    <recommendedName>
        <fullName evidence="9">SH3 domain-containing protein</fullName>
    </recommendedName>
</protein>